<feature type="domain" description="Bacterial type II secretion system protein E" evidence="4">
    <location>
        <begin position="315"/>
        <end position="329"/>
    </location>
</feature>
<dbReference type="GO" id="GO:0005886">
    <property type="term" value="C:plasma membrane"/>
    <property type="evidence" value="ECO:0007669"/>
    <property type="project" value="TreeGrafter"/>
</dbReference>
<dbReference type="GO" id="GO:0016887">
    <property type="term" value="F:ATP hydrolysis activity"/>
    <property type="evidence" value="ECO:0007669"/>
    <property type="project" value="TreeGrafter"/>
</dbReference>
<dbReference type="RefSeq" id="WP_114485143.1">
    <property type="nucleotide sequence ID" value="NZ_CBCSHM010000001.1"/>
</dbReference>
<dbReference type="Gene3D" id="3.30.450.90">
    <property type="match status" value="1"/>
</dbReference>
<sequence length="516" mass="56341">MITDMQTERCMKGAAESHPDWASVADFLDIDQESKTLFISDLKRDDTSIHDITEYLMVCGFKFSVNHLSANELTRRIEARQLLEGTGGGSAVDSAIQQEALNIFSKAAQINASDIHIEIGSGHCEVEYRVNGDLERQVPIEKERAKSLMAAIMNSMLADGSNMYKPNERQDGRIADARYLPAIVGSLRVASGPIEGGGRLMVLRLLYKDTSSISGTLEQRLGTLGYNASQIRDIRMAWDKPSGINLLAGPTGSGKSTTLKHILECKKAEHPEENFVSVEDPPEYRIQGVRQIPVNNAKGSDARSEAFVDVIRFCLRADPDKMLVGEIRDSASLGMAVKVALSGHGVSASVHANSAFGIMKRLVDMMRSAENPDPMLTLADDTVITGLIFQKLVKISCPHCAIPFEKATVKADLNERIELSIPKENRANIAFVNPKGCSKCDKGVAGREVVAEIVVATEKLMEVLKSEGIFEAKRYWQEQMGGLTVREHAIEKVIQGRVAPDAAEKAVGPLATNIHV</sequence>
<dbReference type="Pfam" id="PF00437">
    <property type="entry name" value="T2SSE"/>
    <property type="match status" value="1"/>
</dbReference>
<dbReference type="PANTHER" id="PTHR30258:SF3">
    <property type="entry name" value="SLL1921 PROTEIN"/>
    <property type="match status" value="1"/>
</dbReference>
<evidence type="ECO:0000313" key="5">
    <source>
        <dbReference type="EMBL" id="RCV93815.1"/>
    </source>
</evidence>
<dbReference type="Proteomes" id="UP000253204">
    <property type="component" value="Unassembled WGS sequence"/>
</dbReference>
<dbReference type="PROSITE" id="PS00662">
    <property type="entry name" value="T2SP_E"/>
    <property type="match status" value="1"/>
</dbReference>
<protein>
    <submittedName>
        <fullName evidence="5">Secretion system protein E</fullName>
    </submittedName>
</protein>
<evidence type="ECO:0000256" key="2">
    <source>
        <dbReference type="ARBA" id="ARBA00022741"/>
    </source>
</evidence>
<organism evidence="5 6">
    <name type="scientific">Vreelandella rituensis</name>
    <dbReference type="NCBI Taxonomy" id="2282306"/>
    <lineage>
        <taxon>Bacteria</taxon>
        <taxon>Pseudomonadati</taxon>
        <taxon>Pseudomonadota</taxon>
        <taxon>Gammaproteobacteria</taxon>
        <taxon>Oceanospirillales</taxon>
        <taxon>Halomonadaceae</taxon>
        <taxon>Vreelandella</taxon>
    </lineage>
</organism>
<dbReference type="Gene3D" id="3.40.50.300">
    <property type="entry name" value="P-loop containing nucleotide triphosphate hydrolases"/>
    <property type="match status" value="1"/>
</dbReference>
<dbReference type="PANTHER" id="PTHR30258">
    <property type="entry name" value="TYPE II SECRETION SYSTEM PROTEIN GSPE-RELATED"/>
    <property type="match status" value="1"/>
</dbReference>
<dbReference type="InterPro" id="IPR027417">
    <property type="entry name" value="P-loop_NTPase"/>
</dbReference>
<dbReference type="GO" id="GO:0005524">
    <property type="term" value="F:ATP binding"/>
    <property type="evidence" value="ECO:0007669"/>
    <property type="project" value="UniProtKB-KW"/>
</dbReference>
<keyword evidence="6" id="KW-1185">Reference proteome</keyword>
<keyword evidence="3" id="KW-0067">ATP-binding</keyword>
<comment type="similarity">
    <text evidence="1">Belongs to the GSP E family.</text>
</comment>
<evidence type="ECO:0000259" key="4">
    <source>
        <dbReference type="PROSITE" id="PS00662"/>
    </source>
</evidence>
<evidence type="ECO:0000256" key="1">
    <source>
        <dbReference type="ARBA" id="ARBA00006611"/>
    </source>
</evidence>
<name>A0A368U9Z5_9GAMM</name>
<keyword evidence="2" id="KW-0547">Nucleotide-binding</keyword>
<dbReference type="InterPro" id="IPR001482">
    <property type="entry name" value="T2SS/T4SS_dom"/>
</dbReference>
<dbReference type="SUPFAM" id="SSF52540">
    <property type="entry name" value="P-loop containing nucleoside triphosphate hydrolases"/>
    <property type="match status" value="1"/>
</dbReference>
<comment type="caution">
    <text evidence="5">The sequence shown here is derived from an EMBL/GenBank/DDBJ whole genome shotgun (WGS) entry which is preliminary data.</text>
</comment>
<dbReference type="AlphaFoldDB" id="A0A368U9Z5"/>
<evidence type="ECO:0000256" key="3">
    <source>
        <dbReference type="ARBA" id="ARBA00022840"/>
    </source>
</evidence>
<accession>A0A368U9Z5</accession>
<proteinExistence type="inferred from homology"/>
<dbReference type="EMBL" id="QPIJ01000001">
    <property type="protein sequence ID" value="RCV93815.1"/>
    <property type="molecule type" value="Genomic_DNA"/>
</dbReference>
<gene>
    <name evidence="5" type="ORF">DU506_01265</name>
</gene>
<reference evidence="5 6" key="1">
    <citation type="submission" date="2018-07" db="EMBL/GenBank/DDBJ databases">
        <title>Halomonas rutogse sp. nov., isolated from Lake TangqianCo on Tibetan Plateau.</title>
        <authorList>
            <person name="Lu H."/>
            <person name="Xing P."/>
            <person name="Wu Q."/>
        </authorList>
    </citation>
    <scope>NUCLEOTIDE SEQUENCE [LARGE SCALE GENOMIC DNA]</scope>
    <source>
        <strain evidence="5 6">TQ8S</strain>
    </source>
</reference>
<dbReference type="OrthoDB" id="9776961at2"/>
<evidence type="ECO:0000313" key="6">
    <source>
        <dbReference type="Proteomes" id="UP000253204"/>
    </source>
</evidence>